<dbReference type="RefSeq" id="WP_119864477.1">
    <property type="nucleotide sequence ID" value="NZ_CP016786.1"/>
</dbReference>
<dbReference type="SMART" id="SM00671">
    <property type="entry name" value="SEL1"/>
    <property type="match status" value="12"/>
</dbReference>
<dbReference type="AlphaFoldDB" id="A0A343J9Y8"/>
<sequence>MKNRNCFDFLKLEFRDLYHAITNLLKEDKIELIPEKIFKIISEIVIIIHLKNNLFYNSENTLIKNIEYLSRKEILPYSLMKYLVKYIEDIELINIYLINEKINEENIRIKLKDLKVIYEMSVWMAINCGEEKYNLFYDKLSPEEKKIFSKYLKEESYQIDNQYEIEELEELNKREEDDELLYDEDLLAGELYYIGKTVEQDYYKAREYFKKSANKGNQYAQSYLALFYEKGYGGEKDIDKALYWYKKSALQGNAFAQYSLGYIYFTGIEVEKNLEFSFKWYKEAAENGFPPAQYALSYLYKNGHGCEKSIFKAYYWLETSAENDFEDAFYIIGQSYLDGMYVDKDYKKAFFYLSKGAEINDINCLEALGDMYLEGLEVEKDRERALSYYLKSCEEGNIKTYFKIGKLYEEDKNYEMALLYYLKGHNNGDLKATQRLGIMYYNGEGVKKDDDKAIEYMKKAILDKDPHSLYLMGVIYLEKDRDRGLYYLRRAYKRGSQYAAEVLASEYFIDILNKKKIDEKELIEYINYAADKGLEDAVYYKGLAYIYGIGVEKDEEEAFKLFIEAAEKGSEKAMLKLGSCYLHGIYVKQNITNAIKWYKKAVKENNLEAYLNLIDVYEKGIGIDKDYDSALNLALELRQINKAEGTEKLIYYNVKGIGVEKSYEKAEKYIEELFLIDEGKTFNILGELAEENLLNKSKEDVIKYYLEAISRGNNTAYDNLVYYLYKNKIYDKESQNEICSQKDIDYKYIEEKINEYKNKYNFVEMKKVTFIEGVKNIEEGRLNSDNEKVETGIKDIIKSIQLGFYEGIKYLVSFYEEEVKTKDNLLKLYEYKKYMEFYGI</sequence>
<organism evidence="1 2">
    <name type="scientific">Clostridium isatidis</name>
    <dbReference type="NCBI Taxonomy" id="182773"/>
    <lineage>
        <taxon>Bacteria</taxon>
        <taxon>Bacillati</taxon>
        <taxon>Bacillota</taxon>
        <taxon>Clostridia</taxon>
        <taxon>Eubacteriales</taxon>
        <taxon>Clostridiaceae</taxon>
        <taxon>Clostridium</taxon>
    </lineage>
</organism>
<dbReference type="InterPro" id="IPR011990">
    <property type="entry name" value="TPR-like_helical_dom_sf"/>
</dbReference>
<dbReference type="Gene3D" id="1.25.40.10">
    <property type="entry name" value="Tetratricopeptide repeat domain"/>
    <property type="match status" value="2"/>
</dbReference>
<dbReference type="InterPro" id="IPR006597">
    <property type="entry name" value="Sel1-like"/>
</dbReference>
<reference evidence="1 2" key="1">
    <citation type="submission" date="2016-08" db="EMBL/GenBank/DDBJ databases">
        <title>Complete Genome Sequence Of The Indigo Reducing Clostridium isatidis DSM15098.</title>
        <authorList>
            <person name="Little G.T."/>
            <person name="Minton N.P."/>
        </authorList>
    </citation>
    <scope>NUCLEOTIDE SEQUENCE [LARGE SCALE GENOMIC DNA]</scope>
    <source>
        <strain evidence="1 2">DSM 15098</strain>
    </source>
</reference>
<dbReference type="Pfam" id="PF08238">
    <property type="entry name" value="Sel1"/>
    <property type="match status" value="12"/>
</dbReference>
<dbReference type="EMBL" id="CP016786">
    <property type="protein sequence ID" value="ASW42346.1"/>
    <property type="molecule type" value="Genomic_DNA"/>
</dbReference>
<dbReference type="SUPFAM" id="SSF81901">
    <property type="entry name" value="HCP-like"/>
    <property type="match status" value="3"/>
</dbReference>
<dbReference type="KEGG" id="cia:BEN51_02245"/>
<protein>
    <submittedName>
        <fullName evidence="1">Uncharacterized protein</fullName>
    </submittedName>
</protein>
<dbReference type="PANTHER" id="PTHR11102">
    <property type="entry name" value="SEL-1-LIKE PROTEIN"/>
    <property type="match status" value="1"/>
</dbReference>
<evidence type="ECO:0000313" key="1">
    <source>
        <dbReference type="EMBL" id="ASW42346.1"/>
    </source>
</evidence>
<accession>A0A343J9Y8</accession>
<gene>
    <name evidence="1" type="ORF">BEN51_02245</name>
</gene>
<name>A0A343J9Y8_9CLOT</name>
<dbReference type="InterPro" id="IPR050767">
    <property type="entry name" value="Sel1_AlgK"/>
</dbReference>
<keyword evidence="2" id="KW-1185">Reference proteome</keyword>
<dbReference type="PANTHER" id="PTHR11102:SF160">
    <property type="entry name" value="ERAD-ASSOCIATED E3 UBIQUITIN-PROTEIN LIGASE COMPONENT HRD3"/>
    <property type="match status" value="1"/>
</dbReference>
<proteinExistence type="predicted"/>
<dbReference type="OrthoDB" id="7056571at2"/>
<dbReference type="Proteomes" id="UP000264883">
    <property type="component" value="Chromosome"/>
</dbReference>
<evidence type="ECO:0000313" key="2">
    <source>
        <dbReference type="Proteomes" id="UP000264883"/>
    </source>
</evidence>